<evidence type="ECO:0000259" key="2">
    <source>
        <dbReference type="Pfam" id="PF25545"/>
    </source>
</evidence>
<evidence type="ECO:0000256" key="1">
    <source>
        <dbReference type="SAM" id="MobiDB-lite"/>
    </source>
</evidence>
<feature type="domain" description="DUF7924" evidence="2">
    <location>
        <begin position="111"/>
        <end position="330"/>
    </location>
</feature>
<dbReference type="Proteomes" id="UP001492380">
    <property type="component" value="Unassembled WGS sequence"/>
</dbReference>
<protein>
    <recommendedName>
        <fullName evidence="2">DUF7924 domain-containing protein</fullName>
    </recommendedName>
</protein>
<comment type="caution">
    <text evidence="3">The sequence shown here is derived from an EMBL/GenBank/DDBJ whole genome shotgun (WGS) entry which is preliminary data.</text>
</comment>
<feature type="compositionally biased region" description="Polar residues" evidence="1">
    <location>
        <begin position="14"/>
        <end position="31"/>
    </location>
</feature>
<dbReference type="PANTHER" id="PTHR42470">
    <property type="entry name" value="VAST DOMAIN-CONTAINING PROTEIN"/>
    <property type="match status" value="1"/>
</dbReference>
<dbReference type="EMBL" id="JBBWRZ010000014">
    <property type="protein sequence ID" value="KAK8223216.1"/>
    <property type="molecule type" value="Genomic_DNA"/>
</dbReference>
<keyword evidence="4" id="KW-1185">Reference proteome</keyword>
<name>A0ABR1YAD5_9PEZI</name>
<sequence>MEDMNQGKDGLWNQDGSQEMSICFESSSTRQAADKKRKRRDDESSEPSLSSTATQSPSILDNNSVDNPHPLDIFLKQTDSGPSDESRRLYNELLQTDQPVPSVSLFDDRIFEKTISKLEDKNKARVIKDIDSLIVASAEEFETLNNADPECLVETVDVPWTTCVSLCEFIPRPRYTVAYHWKALGMDRLALLDPKSPENPFRVSPALHFPFLSCEVTSRTEEDKLSAHRCNGHSAAIAMKGVVELFRRAKRGDELHREVIFFSIIYDSQTVNIFGHFVEINGAETEYCRVLIKHNNFKSHPENKWLSYKFTKNLYESWAPMHLEHLYSAIDSLGAISSVPIRKQVLWDGLPAPEEYWKFIPFSNHDNIDYWRENQTWPPYLFEHTGTTMEDLLQSLSKKDPESKRAWDLVVPELEQEPSEHLESEDSEFQESSGSSDARRRLLDNQEAQEFLQNNSTESSRLSNSAKDLIRRLVETEQTVPYTKAETDKIFTRVASQVSTSKRGKIIADIMPILVPRSDQLYSEGDDSLKYLGETVNEPWTTCISIHKSYHPRPYYAAGFDIQAISYERRLLLIELEREDAAVRSFSVTFELRFPFFIAEPPGEHAHQRNVANALIAMRSVIELFRCADRAHELDGEILAFSAVFEARSVRVCAHVAGIPADRGPLCFYCHEVFSASFPDDGWKSYKFVKNIYKVWAPMHFARICSVIEDLEKCPTRSSQTQSEEGRISVERADDVYQYRPMFNLRI</sequence>
<reference evidence="3 4" key="1">
    <citation type="submission" date="2024-04" db="EMBL/GenBank/DDBJ databases">
        <title>Phyllosticta paracitricarpa is synonymous to the EU quarantine fungus P. citricarpa based on phylogenomic analyses.</title>
        <authorList>
            <consortium name="Lawrence Berkeley National Laboratory"/>
            <person name="Van Ingen-Buijs V.A."/>
            <person name="Van Westerhoven A.C."/>
            <person name="Haridas S."/>
            <person name="Skiadas P."/>
            <person name="Martin F."/>
            <person name="Groenewald J.Z."/>
            <person name="Crous P.W."/>
            <person name="Seidl M.F."/>
        </authorList>
    </citation>
    <scope>NUCLEOTIDE SEQUENCE [LARGE SCALE GENOMIC DNA]</scope>
    <source>
        <strain evidence="3 4">CBS 123374</strain>
    </source>
</reference>
<gene>
    <name evidence="3" type="ORF">HDK90DRAFT_114762</name>
</gene>
<feature type="compositionally biased region" description="Polar residues" evidence="1">
    <location>
        <begin position="46"/>
        <end position="66"/>
    </location>
</feature>
<proteinExistence type="predicted"/>
<dbReference type="PANTHER" id="PTHR42470:SF2">
    <property type="match status" value="1"/>
</dbReference>
<feature type="region of interest" description="Disordered" evidence="1">
    <location>
        <begin position="1"/>
        <end position="85"/>
    </location>
</feature>
<dbReference type="InterPro" id="IPR057684">
    <property type="entry name" value="DUF7924"/>
</dbReference>
<evidence type="ECO:0000313" key="4">
    <source>
        <dbReference type="Proteomes" id="UP001492380"/>
    </source>
</evidence>
<feature type="region of interest" description="Disordered" evidence="1">
    <location>
        <begin position="415"/>
        <end position="439"/>
    </location>
</feature>
<evidence type="ECO:0000313" key="3">
    <source>
        <dbReference type="EMBL" id="KAK8223216.1"/>
    </source>
</evidence>
<accession>A0ABR1YAD5</accession>
<feature type="domain" description="DUF7924" evidence="2">
    <location>
        <begin position="491"/>
        <end position="708"/>
    </location>
</feature>
<dbReference type="Pfam" id="PF25545">
    <property type="entry name" value="DUF7924"/>
    <property type="match status" value="2"/>
</dbReference>
<organism evidence="3 4">
    <name type="scientific">Phyllosticta capitalensis</name>
    <dbReference type="NCBI Taxonomy" id="121624"/>
    <lineage>
        <taxon>Eukaryota</taxon>
        <taxon>Fungi</taxon>
        <taxon>Dikarya</taxon>
        <taxon>Ascomycota</taxon>
        <taxon>Pezizomycotina</taxon>
        <taxon>Dothideomycetes</taxon>
        <taxon>Dothideomycetes incertae sedis</taxon>
        <taxon>Botryosphaeriales</taxon>
        <taxon>Phyllostictaceae</taxon>
        <taxon>Phyllosticta</taxon>
    </lineage>
</organism>